<keyword evidence="3" id="KW-1185">Reference proteome</keyword>
<feature type="chain" id="PRO_5037229837" evidence="1">
    <location>
        <begin position="28"/>
        <end position="134"/>
    </location>
</feature>
<proteinExistence type="predicted"/>
<dbReference type="RefSeq" id="WP_188771193.1">
    <property type="nucleotide sequence ID" value="NZ_BMKK01000019.1"/>
</dbReference>
<accession>A0A916Z8U9</accession>
<protein>
    <submittedName>
        <fullName evidence="2">Uncharacterized protein</fullName>
    </submittedName>
</protein>
<dbReference type="AlphaFoldDB" id="A0A916Z8U9"/>
<keyword evidence="1" id="KW-0732">Signal</keyword>
<name>A0A916Z8U9_9BACT</name>
<evidence type="ECO:0000313" key="2">
    <source>
        <dbReference type="EMBL" id="GGD81993.1"/>
    </source>
</evidence>
<comment type="caution">
    <text evidence="2">The sequence shown here is derived from an EMBL/GenBank/DDBJ whole genome shotgun (WGS) entry which is preliminary data.</text>
</comment>
<gene>
    <name evidence="2" type="ORF">GCM10011514_52600</name>
</gene>
<evidence type="ECO:0000256" key="1">
    <source>
        <dbReference type="SAM" id="SignalP"/>
    </source>
</evidence>
<reference evidence="2" key="2">
    <citation type="submission" date="2020-09" db="EMBL/GenBank/DDBJ databases">
        <authorList>
            <person name="Sun Q."/>
            <person name="Zhou Y."/>
        </authorList>
    </citation>
    <scope>NUCLEOTIDE SEQUENCE</scope>
    <source>
        <strain evidence="2">CGMCC 1.15958</strain>
    </source>
</reference>
<feature type="signal peptide" evidence="1">
    <location>
        <begin position="1"/>
        <end position="27"/>
    </location>
</feature>
<dbReference type="Proteomes" id="UP000609064">
    <property type="component" value="Unassembled WGS sequence"/>
</dbReference>
<organism evidence="2 3">
    <name type="scientific">Emticicia aquatilis</name>
    <dbReference type="NCBI Taxonomy" id="1537369"/>
    <lineage>
        <taxon>Bacteria</taxon>
        <taxon>Pseudomonadati</taxon>
        <taxon>Bacteroidota</taxon>
        <taxon>Cytophagia</taxon>
        <taxon>Cytophagales</taxon>
        <taxon>Leadbetterellaceae</taxon>
        <taxon>Emticicia</taxon>
    </lineage>
</organism>
<sequence length="134" mass="14822">MNKNTKNIIKALAVVFTLATATTEGMAQTKAAGKVASTEKSTLSVQDLGNLRFKLAFENPSKQKTKISLVDKENNLFFYDYPSNDTQYVKAFDLSNLVDGEYTFVVELGTEKLKKDFVITTQSLRGIALAGDRK</sequence>
<dbReference type="EMBL" id="BMKK01000019">
    <property type="protein sequence ID" value="GGD81993.1"/>
    <property type="molecule type" value="Genomic_DNA"/>
</dbReference>
<reference evidence="2" key="1">
    <citation type="journal article" date="2014" name="Int. J. Syst. Evol. Microbiol.">
        <title>Complete genome sequence of Corynebacterium casei LMG S-19264T (=DSM 44701T), isolated from a smear-ripened cheese.</title>
        <authorList>
            <consortium name="US DOE Joint Genome Institute (JGI-PGF)"/>
            <person name="Walter F."/>
            <person name="Albersmeier A."/>
            <person name="Kalinowski J."/>
            <person name="Ruckert C."/>
        </authorList>
    </citation>
    <scope>NUCLEOTIDE SEQUENCE</scope>
    <source>
        <strain evidence="2">CGMCC 1.15958</strain>
    </source>
</reference>
<evidence type="ECO:0000313" key="3">
    <source>
        <dbReference type="Proteomes" id="UP000609064"/>
    </source>
</evidence>